<dbReference type="InterPro" id="IPR035940">
    <property type="entry name" value="CAP_sf"/>
</dbReference>
<dbReference type="InterPro" id="IPR036366">
    <property type="entry name" value="PGBDSf"/>
</dbReference>
<protein>
    <submittedName>
        <fullName evidence="6">Peptidoglycan-binding protein</fullName>
    </submittedName>
</protein>
<reference evidence="6 7" key="1">
    <citation type="submission" date="2020-08" db="EMBL/GenBank/DDBJ databases">
        <title>A Genomic Blueprint of the Chicken Gut Microbiome.</title>
        <authorList>
            <person name="Gilroy R."/>
            <person name="Ravi A."/>
            <person name="Getino M."/>
            <person name="Pursley I."/>
            <person name="Horton D.L."/>
            <person name="Alikhan N.-F."/>
            <person name="Baker D."/>
            <person name="Gharbi K."/>
            <person name="Hall N."/>
            <person name="Watson M."/>
            <person name="Adriaenssens E.M."/>
            <person name="Foster-Nyarko E."/>
            <person name="Jarju S."/>
            <person name="Secka A."/>
            <person name="Antonio M."/>
            <person name="Oren A."/>
            <person name="Chaudhuri R."/>
            <person name="La Ragione R.M."/>
            <person name="Hildebrand F."/>
            <person name="Pallen M.J."/>
        </authorList>
    </citation>
    <scope>NUCLEOTIDE SEQUENCE [LARGE SCALE GENOMIC DNA]</scope>
    <source>
        <strain evidence="6 7">Sa1BUA8</strain>
    </source>
</reference>
<sequence length="383" mass="37198">MRARRLTLLLVALTTAALTVTVGLGASAPARAAGAGDVTGLVNGARSAAGLGPLTPDSRLAGVAQAWAEQMAADGSLSHNPSTGARIPGGWSAWAENVAWSTDPSPAGLHANLMGSAGHRANILSPTFTSVGVGYATDGAGGAYVAEVFAAYPGAAAPAPQPPPAQAAPDTSSAGAGGQGGADGTGSTGRASERDITDSGAAVAPRAPTGLVLGASGADVRTLQERLQVHGQVLEADGAYGPATAAAVIAFQRTRGLDPDGIVGPATLAALALDPAPPVTPAPASPEAQAPPAGPTDADRAAAAREVSAADRAQDARGAAPSGSASGPTPSPGPSSPADEALPAVPAYGWVIAALAVLAAMSLSVVGARRRSAQVRRARPPQD</sequence>
<feature type="domain" description="Peptidoglycan binding-like" evidence="5">
    <location>
        <begin position="216"/>
        <end position="271"/>
    </location>
</feature>
<name>A0A9D5U8U8_9CELL</name>
<dbReference type="AlphaFoldDB" id="A0A9D5U8U8"/>
<dbReference type="Gene3D" id="1.10.101.10">
    <property type="entry name" value="PGBD-like superfamily/PGBD"/>
    <property type="match status" value="1"/>
</dbReference>
<feature type="compositionally biased region" description="Gly residues" evidence="1">
    <location>
        <begin position="175"/>
        <end position="187"/>
    </location>
</feature>
<feature type="region of interest" description="Disordered" evidence="1">
    <location>
        <begin position="156"/>
        <end position="203"/>
    </location>
</feature>
<evidence type="ECO:0000259" key="5">
    <source>
        <dbReference type="Pfam" id="PF01471"/>
    </source>
</evidence>
<comment type="caution">
    <text evidence="6">The sequence shown here is derived from an EMBL/GenBank/DDBJ whole genome shotgun (WGS) entry which is preliminary data.</text>
</comment>
<evidence type="ECO:0000256" key="2">
    <source>
        <dbReference type="SAM" id="Phobius"/>
    </source>
</evidence>
<evidence type="ECO:0000256" key="1">
    <source>
        <dbReference type="SAM" id="MobiDB-lite"/>
    </source>
</evidence>
<accession>A0A9D5U8U8</accession>
<feature type="compositionally biased region" description="Basic and acidic residues" evidence="1">
    <location>
        <begin position="297"/>
        <end position="315"/>
    </location>
</feature>
<dbReference type="Pfam" id="PF01471">
    <property type="entry name" value="PG_binding_1"/>
    <property type="match status" value="1"/>
</dbReference>
<feature type="transmembrane region" description="Helical" evidence="2">
    <location>
        <begin position="347"/>
        <end position="368"/>
    </location>
</feature>
<gene>
    <name evidence="6" type="ORF">H9623_08765</name>
</gene>
<keyword evidence="7" id="KW-1185">Reference proteome</keyword>
<evidence type="ECO:0000259" key="4">
    <source>
        <dbReference type="Pfam" id="PF00188"/>
    </source>
</evidence>
<dbReference type="InterPro" id="IPR002477">
    <property type="entry name" value="Peptidoglycan-bd-like"/>
</dbReference>
<feature type="compositionally biased region" description="Pro residues" evidence="1">
    <location>
        <begin position="275"/>
        <end position="284"/>
    </location>
</feature>
<dbReference type="SUPFAM" id="SSF55797">
    <property type="entry name" value="PR-1-like"/>
    <property type="match status" value="1"/>
</dbReference>
<keyword evidence="2" id="KW-1133">Transmembrane helix</keyword>
<dbReference type="PANTHER" id="PTHR31157:SF1">
    <property type="entry name" value="SCP DOMAIN-CONTAINING PROTEIN"/>
    <property type="match status" value="1"/>
</dbReference>
<feature type="region of interest" description="Disordered" evidence="1">
    <location>
        <begin position="274"/>
        <end position="340"/>
    </location>
</feature>
<evidence type="ECO:0000256" key="3">
    <source>
        <dbReference type="SAM" id="SignalP"/>
    </source>
</evidence>
<dbReference type="PANTHER" id="PTHR31157">
    <property type="entry name" value="SCP DOMAIN-CONTAINING PROTEIN"/>
    <property type="match status" value="1"/>
</dbReference>
<feature type="signal peptide" evidence="3">
    <location>
        <begin position="1"/>
        <end position="32"/>
    </location>
</feature>
<dbReference type="Pfam" id="PF00188">
    <property type="entry name" value="CAP"/>
    <property type="match status" value="1"/>
</dbReference>
<dbReference type="Gene3D" id="3.40.33.10">
    <property type="entry name" value="CAP"/>
    <property type="match status" value="1"/>
</dbReference>
<dbReference type="InterPro" id="IPR036365">
    <property type="entry name" value="PGBD-like_sf"/>
</dbReference>
<keyword evidence="3" id="KW-0732">Signal</keyword>
<keyword evidence="2" id="KW-0812">Transmembrane</keyword>
<feature type="domain" description="SCP" evidence="4">
    <location>
        <begin position="41"/>
        <end position="145"/>
    </location>
</feature>
<dbReference type="Proteomes" id="UP000822993">
    <property type="component" value="Unassembled WGS sequence"/>
</dbReference>
<organism evidence="6 7">
    <name type="scientific">Oerskovia douganii</name>
    <dbReference type="NCBI Taxonomy" id="2762210"/>
    <lineage>
        <taxon>Bacteria</taxon>
        <taxon>Bacillati</taxon>
        <taxon>Actinomycetota</taxon>
        <taxon>Actinomycetes</taxon>
        <taxon>Micrococcales</taxon>
        <taxon>Cellulomonadaceae</taxon>
        <taxon>Oerskovia</taxon>
    </lineage>
</organism>
<dbReference type="RefSeq" id="WP_193719680.1">
    <property type="nucleotide sequence ID" value="NZ_JACSPN010000009.1"/>
</dbReference>
<evidence type="ECO:0000313" key="7">
    <source>
        <dbReference type="Proteomes" id="UP000822993"/>
    </source>
</evidence>
<dbReference type="InterPro" id="IPR014044">
    <property type="entry name" value="CAP_dom"/>
</dbReference>
<evidence type="ECO:0000313" key="6">
    <source>
        <dbReference type="EMBL" id="MBE7700395.1"/>
    </source>
</evidence>
<feature type="compositionally biased region" description="Low complexity" evidence="1">
    <location>
        <begin position="316"/>
        <end position="328"/>
    </location>
</feature>
<proteinExistence type="predicted"/>
<dbReference type="CDD" id="cd05379">
    <property type="entry name" value="CAP_bacterial"/>
    <property type="match status" value="1"/>
</dbReference>
<dbReference type="EMBL" id="JACSPN010000009">
    <property type="protein sequence ID" value="MBE7700395.1"/>
    <property type="molecule type" value="Genomic_DNA"/>
</dbReference>
<keyword evidence="2" id="KW-0472">Membrane</keyword>
<feature type="chain" id="PRO_5039133753" evidence="3">
    <location>
        <begin position="33"/>
        <end position="383"/>
    </location>
</feature>
<dbReference type="SUPFAM" id="SSF47090">
    <property type="entry name" value="PGBD-like"/>
    <property type="match status" value="1"/>
</dbReference>